<dbReference type="Proteomes" id="UP000683000">
    <property type="component" value="Unassembled WGS sequence"/>
</dbReference>
<accession>A0A8I3A4H5</accession>
<keyword evidence="3" id="KW-1185">Reference proteome</keyword>
<comment type="caution">
    <text evidence="2">The sequence shown here is derived from an EMBL/GenBank/DDBJ whole genome shotgun (WGS) entry which is preliminary data.</text>
</comment>
<proteinExistence type="predicted"/>
<feature type="region of interest" description="Disordered" evidence="1">
    <location>
        <begin position="89"/>
        <end position="111"/>
    </location>
</feature>
<evidence type="ECO:0000313" key="2">
    <source>
        <dbReference type="EMBL" id="KAG6370431.1"/>
    </source>
</evidence>
<organism evidence="2 3">
    <name type="scientific">Boletus reticuloceps</name>
    <dbReference type="NCBI Taxonomy" id="495285"/>
    <lineage>
        <taxon>Eukaryota</taxon>
        <taxon>Fungi</taxon>
        <taxon>Dikarya</taxon>
        <taxon>Basidiomycota</taxon>
        <taxon>Agaricomycotina</taxon>
        <taxon>Agaricomycetes</taxon>
        <taxon>Agaricomycetidae</taxon>
        <taxon>Boletales</taxon>
        <taxon>Boletineae</taxon>
        <taxon>Boletaceae</taxon>
        <taxon>Boletoideae</taxon>
        <taxon>Boletus</taxon>
    </lineage>
</organism>
<dbReference type="AlphaFoldDB" id="A0A8I3A4H5"/>
<name>A0A8I3A4H5_9AGAM</name>
<sequence>MLEVGYIERKGRRFKLSVKVDKNSTQCVDSLPKDLTTWTHEELWKSDKEDEDGERISRKAFKRWRRREEVARKEAEVVARRKAENCRAEKKERRVKEATKRAEEVVRKGTV</sequence>
<reference evidence="2" key="1">
    <citation type="submission" date="2021-03" db="EMBL/GenBank/DDBJ databases">
        <title>Evolutionary innovations through gain and loss of genes in the ectomycorrhizal Boletales.</title>
        <authorList>
            <person name="Wu G."/>
            <person name="Miyauchi S."/>
            <person name="Morin E."/>
            <person name="Yang Z.-L."/>
            <person name="Xu J."/>
            <person name="Martin F.M."/>
        </authorList>
    </citation>
    <scope>NUCLEOTIDE SEQUENCE</scope>
    <source>
        <strain evidence="2">BR01</strain>
    </source>
</reference>
<protein>
    <submittedName>
        <fullName evidence="2">Uncharacterized protein</fullName>
    </submittedName>
</protein>
<gene>
    <name evidence="2" type="ORF">JVT61DRAFT_12046</name>
</gene>
<evidence type="ECO:0000313" key="3">
    <source>
        <dbReference type="Proteomes" id="UP000683000"/>
    </source>
</evidence>
<evidence type="ECO:0000256" key="1">
    <source>
        <dbReference type="SAM" id="MobiDB-lite"/>
    </source>
</evidence>
<dbReference type="EMBL" id="JAGFBS010000051">
    <property type="protein sequence ID" value="KAG6370431.1"/>
    <property type="molecule type" value="Genomic_DNA"/>
</dbReference>